<feature type="signal peptide" evidence="1">
    <location>
        <begin position="1"/>
        <end position="21"/>
    </location>
</feature>
<evidence type="ECO:0000256" key="1">
    <source>
        <dbReference type="SAM" id="SignalP"/>
    </source>
</evidence>
<feature type="chain" id="PRO_5017339054" evidence="1">
    <location>
        <begin position="22"/>
        <end position="64"/>
    </location>
</feature>
<keyword evidence="1" id="KW-0732">Signal</keyword>
<keyword evidence="3" id="KW-1185">Reference proteome</keyword>
<comment type="caution">
    <text evidence="2">The sequence shown here is derived from an EMBL/GenBank/DDBJ whole genome shotgun (WGS) entry which is preliminary data.</text>
</comment>
<reference evidence="2 3" key="1">
    <citation type="journal article" date="2018" name="Front. Plant Sci.">
        <title>Red Clover (Trifolium pratense) and Zigzag Clover (T. medium) - A Picture of Genomic Similarities and Differences.</title>
        <authorList>
            <person name="Dluhosova J."/>
            <person name="Istvanek J."/>
            <person name="Nedelnik J."/>
            <person name="Repkova J."/>
        </authorList>
    </citation>
    <scope>NUCLEOTIDE SEQUENCE [LARGE SCALE GENOMIC DNA]</scope>
    <source>
        <strain evidence="3">cv. 10/8</strain>
        <tissue evidence="2">Leaf</tissue>
    </source>
</reference>
<accession>A0A392SUJ3</accession>
<dbReference type="EMBL" id="LXQA010433382">
    <property type="protein sequence ID" value="MCI51536.1"/>
    <property type="molecule type" value="Genomic_DNA"/>
</dbReference>
<protein>
    <submittedName>
        <fullName evidence="2">Uncharacterized protein</fullName>
    </submittedName>
</protein>
<name>A0A392SUJ3_9FABA</name>
<organism evidence="2 3">
    <name type="scientific">Trifolium medium</name>
    <dbReference type="NCBI Taxonomy" id="97028"/>
    <lineage>
        <taxon>Eukaryota</taxon>
        <taxon>Viridiplantae</taxon>
        <taxon>Streptophyta</taxon>
        <taxon>Embryophyta</taxon>
        <taxon>Tracheophyta</taxon>
        <taxon>Spermatophyta</taxon>
        <taxon>Magnoliopsida</taxon>
        <taxon>eudicotyledons</taxon>
        <taxon>Gunneridae</taxon>
        <taxon>Pentapetalae</taxon>
        <taxon>rosids</taxon>
        <taxon>fabids</taxon>
        <taxon>Fabales</taxon>
        <taxon>Fabaceae</taxon>
        <taxon>Papilionoideae</taxon>
        <taxon>50 kb inversion clade</taxon>
        <taxon>NPAAA clade</taxon>
        <taxon>Hologalegina</taxon>
        <taxon>IRL clade</taxon>
        <taxon>Trifolieae</taxon>
        <taxon>Trifolium</taxon>
    </lineage>
</organism>
<dbReference type="Proteomes" id="UP000265520">
    <property type="component" value="Unassembled WGS sequence"/>
</dbReference>
<evidence type="ECO:0000313" key="3">
    <source>
        <dbReference type="Proteomes" id="UP000265520"/>
    </source>
</evidence>
<evidence type="ECO:0000313" key="2">
    <source>
        <dbReference type="EMBL" id="MCI51536.1"/>
    </source>
</evidence>
<dbReference type="AlphaFoldDB" id="A0A392SUJ3"/>
<sequence>MGQKQLFPLVSALCAALPARCADNRQQLQKTAAGLCLAPQAWRLAPSADRKFKFSVFLAILSPP</sequence>
<proteinExistence type="predicted"/>